<keyword evidence="3" id="KW-1185">Reference proteome</keyword>
<dbReference type="RefSeq" id="YP_009998611.1">
    <property type="nucleotide sequence ID" value="NC_052989.1"/>
</dbReference>
<keyword evidence="1" id="KW-1133">Transmembrane helix</keyword>
<evidence type="ECO:0000313" key="2">
    <source>
        <dbReference type="EMBL" id="QJI52282.1"/>
    </source>
</evidence>
<sequence>MLDWILQHRAELTAIAWFGNLLICAPLVYMAFNTWRYHTRFRRQMAINAYLQGRYAVFDSHVRSGGANTALSTSIKEQLMAQYNGQAEKNGEQYLKEYVRGVKDARADLSRLLYSVELPTKGDEDEQG</sequence>
<proteinExistence type="predicted"/>
<dbReference type="EMBL" id="MT330372">
    <property type="protein sequence ID" value="QJI52282.1"/>
    <property type="molecule type" value="Genomic_DNA"/>
</dbReference>
<evidence type="ECO:0000256" key="1">
    <source>
        <dbReference type="SAM" id="Phobius"/>
    </source>
</evidence>
<organism evidence="2 3">
    <name type="scientific">Cronobacter phage JC01</name>
    <dbReference type="NCBI Taxonomy" id="2729575"/>
    <lineage>
        <taxon>Viruses</taxon>
        <taxon>Duplodnaviria</taxon>
        <taxon>Heunggongvirae</taxon>
        <taxon>Uroviricota</taxon>
        <taxon>Caudoviricetes</taxon>
        <taxon>Casjensviridae</taxon>
        <taxon>Jacunavirus</taxon>
        <taxon>Jacunavirus JC01</taxon>
    </lineage>
</organism>
<dbReference type="Proteomes" id="UP000502753">
    <property type="component" value="Segment"/>
</dbReference>
<feature type="transmembrane region" description="Helical" evidence="1">
    <location>
        <begin position="12"/>
        <end position="35"/>
    </location>
</feature>
<keyword evidence="1" id="KW-0812">Transmembrane</keyword>
<dbReference type="GeneID" id="62681202"/>
<keyword evidence="1" id="KW-0472">Membrane</keyword>
<evidence type="ECO:0000313" key="3">
    <source>
        <dbReference type="Proteomes" id="UP000502753"/>
    </source>
</evidence>
<accession>A0A6M3YL34</accession>
<protein>
    <submittedName>
        <fullName evidence="2">Uncharacterized protein</fullName>
    </submittedName>
</protein>
<dbReference type="KEGG" id="vg:62681202"/>
<reference evidence="2 3" key="1">
    <citation type="submission" date="2020-04" db="EMBL/GenBank/DDBJ databases">
        <title>Characterization and complete genome analysis of a novel phage JC01 infecting Cronobacter sakazakii.</title>
        <authorList>
            <person name="Jiang J."/>
            <person name="Zhao C."/>
            <person name="Tie D."/>
            <person name="Li Z."/>
        </authorList>
    </citation>
    <scope>NUCLEOTIDE SEQUENCE [LARGE SCALE GENOMIC DNA]</scope>
</reference>
<name>A0A6M3YL34_9CAUD</name>